<sequence>MPGNNILMLQTVASGLGELRDEMVFVGGAVAELYADNPAASEIRPTIDVDCVIEISSRLQFARMEENLRARGFTNDTSEGAPICRWIYKDIKVDVMPTDSSVLGFSNRWYEEGIEIKISKILPDGTEVFVFPPEYYLAAKFEAHKGRGGNDLRQSHDFEDIIYMLDNCSELLESITNANESVKTYLNEECANLLKNDGLTEGIESALPYGSEEEATEIIMELIQNIADENHLG</sequence>
<protein>
    <recommendedName>
        <fullName evidence="3">Nucleotidyl transferase AbiEii toxin, Type IV TA system</fullName>
    </recommendedName>
</protein>
<evidence type="ECO:0000313" key="1">
    <source>
        <dbReference type="EMBL" id="SHI72814.1"/>
    </source>
</evidence>
<name>A0A1M6DHM9_9BACT</name>
<accession>A0A1M6DHM9</accession>
<organism evidence="1 2">
    <name type="scientific">Tangfeifania diversioriginum</name>
    <dbReference type="NCBI Taxonomy" id="1168035"/>
    <lineage>
        <taxon>Bacteria</taxon>
        <taxon>Pseudomonadati</taxon>
        <taxon>Bacteroidota</taxon>
        <taxon>Bacteroidia</taxon>
        <taxon>Marinilabiliales</taxon>
        <taxon>Prolixibacteraceae</taxon>
        <taxon>Tangfeifania</taxon>
    </lineage>
</organism>
<dbReference type="EMBL" id="FQZE01000005">
    <property type="protein sequence ID" value="SHI72814.1"/>
    <property type="molecule type" value="Genomic_DNA"/>
</dbReference>
<dbReference type="STRING" id="1168035.SAMN05444280_10561"/>
<proteinExistence type="predicted"/>
<evidence type="ECO:0000313" key="2">
    <source>
        <dbReference type="Proteomes" id="UP000184050"/>
    </source>
</evidence>
<keyword evidence="2" id="KW-1185">Reference proteome</keyword>
<reference evidence="1 2" key="1">
    <citation type="submission" date="2016-11" db="EMBL/GenBank/DDBJ databases">
        <authorList>
            <person name="Jaros S."/>
            <person name="Januszkiewicz K."/>
            <person name="Wedrychowicz H."/>
        </authorList>
    </citation>
    <scope>NUCLEOTIDE SEQUENCE [LARGE SCALE GENOMIC DNA]</scope>
    <source>
        <strain evidence="1 2">DSM 27063</strain>
    </source>
</reference>
<evidence type="ECO:0008006" key="3">
    <source>
        <dbReference type="Google" id="ProtNLM"/>
    </source>
</evidence>
<gene>
    <name evidence="1" type="ORF">SAMN05444280_10561</name>
</gene>
<dbReference type="RefSeq" id="WP_073166257.1">
    <property type="nucleotide sequence ID" value="NZ_FQZE01000005.1"/>
</dbReference>
<dbReference type="OrthoDB" id="114489at2"/>
<dbReference type="AlphaFoldDB" id="A0A1M6DHM9"/>
<dbReference type="Proteomes" id="UP000184050">
    <property type="component" value="Unassembled WGS sequence"/>
</dbReference>